<keyword evidence="2" id="KW-1185">Reference proteome</keyword>
<evidence type="ECO:0000313" key="2">
    <source>
        <dbReference type="Proteomes" id="UP000489600"/>
    </source>
</evidence>
<dbReference type="EMBL" id="CABITT030000003">
    <property type="protein sequence ID" value="VVA98132.1"/>
    <property type="molecule type" value="Genomic_DNA"/>
</dbReference>
<accession>A0A565B9D2</accession>
<dbReference type="AlphaFoldDB" id="A0A565B9D2"/>
<evidence type="ECO:0000313" key="1">
    <source>
        <dbReference type="EMBL" id="VVA98132.1"/>
    </source>
</evidence>
<sequence length="82" mass="9126">MLELTTKLLGTETENHIALHEDKKYNPTPVKELRPKRVSHETEASLYPQMIGHCEQANHVWKPGGVMGVAMCISKETLACGP</sequence>
<gene>
    <name evidence="1" type="ORF">ANE_LOCUS8577</name>
</gene>
<dbReference type="Proteomes" id="UP000489600">
    <property type="component" value="Unassembled WGS sequence"/>
</dbReference>
<name>A0A565B9D2_9BRAS</name>
<proteinExistence type="predicted"/>
<organism evidence="1 2">
    <name type="scientific">Arabis nemorensis</name>
    <dbReference type="NCBI Taxonomy" id="586526"/>
    <lineage>
        <taxon>Eukaryota</taxon>
        <taxon>Viridiplantae</taxon>
        <taxon>Streptophyta</taxon>
        <taxon>Embryophyta</taxon>
        <taxon>Tracheophyta</taxon>
        <taxon>Spermatophyta</taxon>
        <taxon>Magnoliopsida</taxon>
        <taxon>eudicotyledons</taxon>
        <taxon>Gunneridae</taxon>
        <taxon>Pentapetalae</taxon>
        <taxon>rosids</taxon>
        <taxon>malvids</taxon>
        <taxon>Brassicales</taxon>
        <taxon>Brassicaceae</taxon>
        <taxon>Arabideae</taxon>
        <taxon>Arabis</taxon>
    </lineage>
</organism>
<reference evidence="1" key="1">
    <citation type="submission" date="2019-07" db="EMBL/GenBank/DDBJ databases">
        <authorList>
            <person name="Dittberner H."/>
        </authorList>
    </citation>
    <scope>NUCLEOTIDE SEQUENCE [LARGE SCALE GENOMIC DNA]</scope>
</reference>
<comment type="caution">
    <text evidence="1">The sequence shown here is derived from an EMBL/GenBank/DDBJ whole genome shotgun (WGS) entry which is preliminary data.</text>
</comment>
<protein>
    <submittedName>
        <fullName evidence="1">Uncharacterized protein</fullName>
    </submittedName>
</protein>